<feature type="transmembrane region" description="Helical" evidence="5">
    <location>
        <begin position="229"/>
        <end position="251"/>
    </location>
</feature>
<dbReference type="Proteomes" id="UP000306918">
    <property type="component" value="Unassembled WGS sequence"/>
</dbReference>
<sequence length="287" mass="32671">MLQRSTIQLLRLHFAFFLLPVYLFALSQVPVINTGHAILIFFILHLLVYPSSNGYNSYMDRDESSIGGVKHPLQPTRQLFYLSIIMDVVAVLLSLFISYWFTFCIIAYIAASRAYSYRGIRLKKYPIGGYLTVIIYQGAVTWFMVYHGSSIDKTIAVPPAGMVTASLLIGGFYPLTQVYQHEADRKDGVVTISALLGYRGTFIFTALVYTAAMSILAWWFFTHGEQKKFIALATMMLPILVYFFSWAFLVWKDVRTANFANAMRMNILASICTNLAFLTILIWRGFE</sequence>
<protein>
    <submittedName>
        <fullName evidence="6">Prenyltransferase</fullName>
    </submittedName>
</protein>
<dbReference type="EMBL" id="STFF01000009">
    <property type="protein sequence ID" value="THU33496.1"/>
    <property type="molecule type" value="Genomic_DNA"/>
</dbReference>
<feature type="transmembrane region" description="Helical" evidence="5">
    <location>
        <begin position="12"/>
        <end position="32"/>
    </location>
</feature>
<feature type="transmembrane region" description="Helical" evidence="5">
    <location>
        <begin position="196"/>
        <end position="222"/>
    </location>
</feature>
<accession>A0A4V4GZP3</accession>
<keyword evidence="6" id="KW-0808">Transferase</keyword>
<gene>
    <name evidence="6" type="ORF">FAM09_25445</name>
</gene>
<dbReference type="OrthoDB" id="665023at2"/>
<evidence type="ECO:0000256" key="3">
    <source>
        <dbReference type="ARBA" id="ARBA00022989"/>
    </source>
</evidence>
<dbReference type="Pfam" id="PF01040">
    <property type="entry name" value="UbiA"/>
    <property type="match status" value="1"/>
</dbReference>
<dbReference type="AlphaFoldDB" id="A0A4V4GZP3"/>
<dbReference type="GO" id="GO:0016765">
    <property type="term" value="F:transferase activity, transferring alkyl or aryl (other than methyl) groups"/>
    <property type="evidence" value="ECO:0007669"/>
    <property type="project" value="InterPro"/>
</dbReference>
<evidence type="ECO:0000256" key="4">
    <source>
        <dbReference type="ARBA" id="ARBA00023136"/>
    </source>
</evidence>
<keyword evidence="7" id="KW-1185">Reference proteome</keyword>
<reference evidence="6 7" key="1">
    <citation type="submission" date="2019-04" db="EMBL/GenBank/DDBJ databases">
        <title>Niastella caeni sp. nov., isolated from activated sludge.</title>
        <authorList>
            <person name="Sheng M."/>
        </authorList>
    </citation>
    <scope>NUCLEOTIDE SEQUENCE [LARGE SCALE GENOMIC DNA]</scope>
    <source>
        <strain evidence="6 7">HX-2-15</strain>
    </source>
</reference>
<feature type="transmembrane region" description="Helical" evidence="5">
    <location>
        <begin position="155"/>
        <end position="176"/>
    </location>
</feature>
<proteinExistence type="predicted"/>
<dbReference type="Gene3D" id="1.20.120.1780">
    <property type="entry name" value="UbiA prenyltransferase"/>
    <property type="match status" value="1"/>
</dbReference>
<dbReference type="RefSeq" id="WP_136579984.1">
    <property type="nucleotide sequence ID" value="NZ_STFF01000009.1"/>
</dbReference>
<keyword evidence="2 5" id="KW-0812">Transmembrane</keyword>
<feature type="transmembrane region" description="Helical" evidence="5">
    <location>
        <begin position="129"/>
        <end position="148"/>
    </location>
</feature>
<keyword evidence="4 5" id="KW-0472">Membrane</keyword>
<comment type="subcellular location">
    <subcellularLocation>
        <location evidence="1">Membrane</location>
        <topology evidence="1">Multi-pass membrane protein</topology>
    </subcellularLocation>
</comment>
<organism evidence="6 7">
    <name type="scientific">Niastella caeni</name>
    <dbReference type="NCBI Taxonomy" id="2569763"/>
    <lineage>
        <taxon>Bacteria</taxon>
        <taxon>Pseudomonadati</taxon>
        <taxon>Bacteroidota</taxon>
        <taxon>Chitinophagia</taxon>
        <taxon>Chitinophagales</taxon>
        <taxon>Chitinophagaceae</taxon>
        <taxon>Niastella</taxon>
    </lineage>
</organism>
<comment type="caution">
    <text evidence="6">The sequence shown here is derived from an EMBL/GenBank/DDBJ whole genome shotgun (WGS) entry which is preliminary data.</text>
</comment>
<evidence type="ECO:0000313" key="7">
    <source>
        <dbReference type="Proteomes" id="UP000306918"/>
    </source>
</evidence>
<evidence type="ECO:0000256" key="1">
    <source>
        <dbReference type="ARBA" id="ARBA00004141"/>
    </source>
</evidence>
<keyword evidence="3 5" id="KW-1133">Transmembrane helix</keyword>
<feature type="transmembrane region" description="Helical" evidence="5">
    <location>
        <begin position="79"/>
        <end position="109"/>
    </location>
</feature>
<name>A0A4V4GZP3_9BACT</name>
<evidence type="ECO:0000256" key="5">
    <source>
        <dbReference type="SAM" id="Phobius"/>
    </source>
</evidence>
<dbReference type="InterPro" id="IPR000537">
    <property type="entry name" value="UbiA_prenyltransferase"/>
</dbReference>
<evidence type="ECO:0000313" key="6">
    <source>
        <dbReference type="EMBL" id="THU33496.1"/>
    </source>
</evidence>
<feature type="transmembrane region" description="Helical" evidence="5">
    <location>
        <begin position="263"/>
        <end position="283"/>
    </location>
</feature>
<evidence type="ECO:0000256" key="2">
    <source>
        <dbReference type="ARBA" id="ARBA00022692"/>
    </source>
</evidence>
<dbReference type="GO" id="GO:0016020">
    <property type="term" value="C:membrane"/>
    <property type="evidence" value="ECO:0007669"/>
    <property type="project" value="UniProtKB-SubCell"/>
</dbReference>